<gene>
    <name evidence="2" type="ORF">ATNIH1004_003795</name>
</gene>
<organism evidence="2 3">
    <name type="scientific">Aspergillus tanneri</name>
    <dbReference type="NCBI Taxonomy" id="1220188"/>
    <lineage>
        <taxon>Eukaryota</taxon>
        <taxon>Fungi</taxon>
        <taxon>Dikarya</taxon>
        <taxon>Ascomycota</taxon>
        <taxon>Pezizomycotina</taxon>
        <taxon>Eurotiomycetes</taxon>
        <taxon>Eurotiomycetidae</taxon>
        <taxon>Eurotiales</taxon>
        <taxon>Aspergillaceae</taxon>
        <taxon>Aspergillus</taxon>
        <taxon>Aspergillus subgen. Circumdati</taxon>
    </lineage>
</organism>
<dbReference type="Pfam" id="PF00135">
    <property type="entry name" value="COesterase"/>
    <property type="match status" value="1"/>
</dbReference>
<dbReference type="InterPro" id="IPR002018">
    <property type="entry name" value="CarbesteraseB"/>
</dbReference>
<accession>A0A5M9MVD9</accession>
<name>A0A5M9MVD9_9EURO</name>
<dbReference type="SUPFAM" id="SSF53474">
    <property type="entry name" value="alpha/beta-Hydrolases"/>
    <property type="match status" value="1"/>
</dbReference>
<dbReference type="EMBL" id="QUQM01000001">
    <property type="protein sequence ID" value="KAA8651102.1"/>
    <property type="molecule type" value="Genomic_DNA"/>
</dbReference>
<proteinExistence type="predicted"/>
<sequence length="674" mass="74021">MLLILPFLLPITTATPLNTAFPYINLGYATHAPTFINTTSSGLQIANYNNIRFAQAPTGDLRFRKPQTPPPYHEGVIHGDEYQSTECVNSVPSVAPFPGFNGTFWGQEDCLFLNVQVPEGVNEGDNVPVIHWLYGGAYAFGSKDNIQLSWMNSTGLFNALKSQDEKFIFVASNYRLGLYGWMSSPYEDMDSNIGLHDGEAALRWTKKYIAKFGGDPDRITAMGQSSGAGILNYLLVANRNELPFSQALISSPAVMPRRNVTARRQQIYEEVLSATNCSSLQCLRFAPPEVLSTANNYLISEVPTGTGGGSFGPGIGFAPSPDGVYIPDGPMILLQNSSTTRRKPLRQLLVGNMAHDGMTLVADDNMPAAFGDLVRTAFPTADNQTVQQIQALFPFPPSRPQQLAWDWATSLLYACHSQSIAAAYAEKARRYVMAIPPATHDTFFVDNTTTPVASVPAAQQIQASLLRFIAGRNASAPSDFPVYGPNSEVTWITETGLDVRRDPWVTSGVCEKLLAIMDNPANDVPKTWHRFALEQSARTGALPNKCRISQEPKLKEVILICCQLFITCELLCGGYDNACAHILGGLQNLNELKVKRRVSGVCVSSIGQCVLEAFLHLRMQSVFFGIGAPLQIDSEFIYEQPLEEYLLLFRSLQIPGERVVPHQYRLCLCGGVLE</sequence>
<dbReference type="InterPro" id="IPR029058">
    <property type="entry name" value="AB_hydrolase_fold"/>
</dbReference>
<evidence type="ECO:0000313" key="3">
    <source>
        <dbReference type="Proteomes" id="UP000324241"/>
    </source>
</evidence>
<dbReference type="Proteomes" id="UP000324241">
    <property type="component" value="Unassembled WGS sequence"/>
</dbReference>
<dbReference type="Gene3D" id="3.40.50.1820">
    <property type="entry name" value="alpha/beta hydrolase"/>
    <property type="match status" value="1"/>
</dbReference>
<feature type="domain" description="Carboxylesterase type B" evidence="1">
    <location>
        <begin position="41"/>
        <end position="364"/>
    </location>
</feature>
<dbReference type="InterPro" id="IPR050309">
    <property type="entry name" value="Type-B_Carboxylest/Lipase"/>
</dbReference>
<dbReference type="AlphaFoldDB" id="A0A5M9MVD9"/>
<evidence type="ECO:0000259" key="1">
    <source>
        <dbReference type="Pfam" id="PF00135"/>
    </source>
</evidence>
<evidence type="ECO:0000313" key="2">
    <source>
        <dbReference type="EMBL" id="KAA8651102.1"/>
    </source>
</evidence>
<dbReference type="VEuPathDB" id="FungiDB:EYZ11_005327"/>
<dbReference type="PANTHER" id="PTHR11559">
    <property type="entry name" value="CARBOXYLESTERASE"/>
    <property type="match status" value="1"/>
</dbReference>
<reference evidence="2 3" key="1">
    <citation type="submission" date="2019-08" db="EMBL/GenBank/DDBJ databases">
        <title>The genome sequence of a newly discovered highly antifungal drug resistant Aspergillus species, Aspergillus tanneri NIH 1004.</title>
        <authorList>
            <person name="Mounaud S."/>
            <person name="Singh I."/>
            <person name="Joardar V."/>
            <person name="Pakala S."/>
            <person name="Pakala S."/>
            <person name="Venepally P."/>
            <person name="Chung J.K."/>
            <person name="Losada L."/>
            <person name="Nierman W.C."/>
        </authorList>
    </citation>
    <scope>NUCLEOTIDE SEQUENCE [LARGE SCALE GENOMIC DNA]</scope>
    <source>
        <strain evidence="2 3">NIH1004</strain>
    </source>
</reference>
<dbReference type="OrthoDB" id="408631at2759"/>
<comment type="caution">
    <text evidence="2">The sequence shown here is derived from an EMBL/GenBank/DDBJ whole genome shotgun (WGS) entry which is preliminary data.</text>
</comment>
<dbReference type="GeneID" id="54326497"/>
<dbReference type="VEuPathDB" id="FungiDB:EYZ11_005668"/>
<protein>
    <recommendedName>
        <fullName evidence="1">Carboxylesterase type B domain-containing protein</fullName>
    </recommendedName>
</protein>
<dbReference type="RefSeq" id="XP_033430463.1">
    <property type="nucleotide sequence ID" value="XM_033568468.1"/>
</dbReference>